<evidence type="ECO:0000313" key="1">
    <source>
        <dbReference type="EMBL" id="EMK21545.1"/>
    </source>
</evidence>
<organism evidence="1 2">
    <name type="scientific">Leptospira kirschneri serovar Bulgarica str. Nikolaevo</name>
    <dbReference type="NCBI Taxonomy" id="1240687"/>
    <lineage>
        <taxon>Bacteria</taxon>
        <taxon>Pseudomonadati</taxon>
        <taxon>Spirochaetota</taxon>
        <taxon>Spirochaetia</taxon>
        <taxon>Leptospirales</taxon>
        <taxon>Leptospiraceae</taxon>
        <taxon>Leptospira</taxon>
    </lineage>
</organism>
<dbReference type="EMBL" id="ANCE01000190">
    <property type="protein sequence ID" value="EMK21545.1"/>
    <property type="molecule type" value="Genomic_DNA"/>
</dbReference>
<evidence type="ECO:0000313" key="2">
    <source>
        <dbReference type="Proteomes" id="UP000011980"/>
    </source>
</evidence>
<reference evidence="1 2" key="1">
    <citation type="submission" date="2013-01" db="EMBL/GenBank/DDBJ databases">
        <authorList>
            <person name="Harkins D.M."/>
            <person name="Durkin A.S."/>
            <person name="Brinkac L.M."/>
            <person name="Haft D.H."/>
            <person name="Selengut J.D."/>
            <person name="Sanka R."/>
            <person name="DePew J."/>
            <person name="Purushe J."/>
            <person name="Galloway R.L."/>
            <person name="Vinetz J.M."/>
            <person name="Sutton G.G."/>
            <person name="Nierman W.C."/>
            <person name="Fouts D.E."/>
        </authorList>
    </citation>
    <scope>NUCLEOTIDE SEQUENCE [LARGE SCALE GENOMIC DNA]</scope>
    <source>
        <strain evidence="1 2">Nikolaevo</strain>
    </source>
</reference>
<dbReference type="PATRIC" id="fig|1240687.3.peg.3844"/>
<accession>M6EZP0</accession>
<dbReference type="Proteomes" id="UP000011980">
    <property type="component" value="Unassembled WGS sequence"/>
</dbReference>
<sequence>MVFYFLYIEFKTKETEIEILKTIFNPFRQINRQYSLSIF</sequence>
<dbReference type="AlphaFoldDB" id="M6EZP0"/>
<comment type="caution">
    <text evidence="1">The sequence shown here is derived from an EMBL/GenBank/DDBJ whole genome shotgun (WGS) entry which is preliminary data.</text>
</comment>
<gene>
    <name evidence="1" type="ORF">LEP1GSC008_4247</name>
</gene>
<name>M6EZP0_9LEPT</name>
<proteinExistence type="predicted"/>
<protein>
    <submittedName>
        <fullName evidence="1">Uncharacterized protein</fullName>
    </submittedName>
</protein>